<dbReference type="WBParaSite" id="Minc3s00014g00920">
    <property type="protein sequence ID" value="Minc3s00014g00920"/>
    <property type="gene ID" value="Minc3s00014g00920"/>
</dbReference>
<reference evidence="2" key="1">
    <citation type="submission" date="2022-11" db="UniProtKB">
        <authorList>
            <consortium name="WormBaseParasite"/>
        </authorList>
    </citation>
    <scope>IDENTIFICATION</scope>
</reference>
<name>A0A914KHS5_MELIC</name>
<keyword evidence="1" id="KW-1185">Reference proteome</keyword>
<evidence type="ECO:0000313" key="1">
    <source>
        <dbReference type="Proteomes" id="UP000887563"/>
    </source>
</evidence>
<accession>A0A914KHS5</accession>
<dbReference type="Proteomes" id="UP000887563">
    <property type="component" value="Unplaced"/>
</dbReference>
<organism evidence="1 2">
    <name type="scientific">Meloidogyne incognita</name>
    <name type="common">Southern root-knot nematode worm</name>
    <name type="synonym">Oxyuris incognita</name>
    <dbReference type="NCBI Taxonomy" id="6306"/>
    <lineage>
        <taxon>Eukaryota</taxon>
        <taxon>Metazoa</taxon>
        <taxon>Ecdysozoa</taxon>
        <taxon>Nematoda</taxon>
        <taxon>Chromadorea</taxon>
        <taxon>Rhabditida</taxon>
        <taxon>Tylenchina</taxon>
        <taxon>Tylenchomorpha</taxon>
        <taxon>Tylenchoidea</taxon>
        <taxon>Meloidogynidae</taxon>
        <taxon>Meloidogyninae</taxon>
        <taxon>Meloidogyne</taxon>
        <taxon>Meloidogyne incognita group</taxon>
    </lineage>
</organism>
<protein>
    <submittedName>
        <fullName evidence="2">Candidate secreted effector</fullName>
    </submittedName>
</protein>
<dbReference type="AlphaFoldDB" id="A0A914KHS5"/>
<proteinExistence type="predicted"/>
<evidence type="ECO:0000313" key="2">
    <source>
        <dbReference type="WBParaSite" id="Minc3s00014g00920"/>
    </source>
</evidence>
<sequence length="64" mass="7956">MEAKKAFCVSRFIQQKYHFYLSLRWFFKEEEIMMSSSKENHSQYILNNKKDVLINLVWLFFNKK</sequence>